<dbReference type="EMBL" id="LRVM01000009">
    <property type="protein sequence ID" value="KXL52268.1"/>
    <property type="molecule type" value="Genomic_DNA"/>
</dbReference>
<dbReference type="AlphaFoldDB" id="A0A136WCM5"/>
<evidence type="ECO:0000256" key="2">
    <source>
        <dbReference type="PROSITE-ProRule" id="PRU00335"/>
    </source>
</evidence>
<feature type="domain" description="HTH tetR-type" evidence="3">
    <location>
        <begin position="8"/>
        <end position="69"/>
    </location>
</feature>
<evidence type="ECO:0000313" key="5">
    <source>
        <dbReference type="Proteomes" id="UP000070539"/>
    </source>
</evidence>
<sequence>MARNKYPEETIRLILDVAQRLFLKKGYEDTSIQDIIDGLGGLSKGAVYHHFKSKEEIFNAVGDRYNEQIIRGLKAVRDDPVLTGHAKLKKMFSLSLSSSDRDIVFTMAPNMLENPKLLAMQMREIFSDVVPHYMQPVIEQGVADGSIHTEYPKELSEAITMLTNLWLNPLVIETDVDSMEKRVRFFNLMLKNMGIELLDEQMLESYRRYCTLANQKNV</sequence>
<dbReference type="Proteomes" id="UP000070539">
    <property type="component" value="Unassembled WGS sequence"/>
</dbReference>
<dbReference type="InterPro" id="IPR009057">
    <property type="entry name" value="Homeodomain-like_sf"/>
</dbReference>
<proteinExistence type="predicted"/>
<dbReference type="PATRIC" id="fig|36847.3.peg.2833"/>
<dbReference type="PANTHER" id="PTHR43479">
    <property type="entry name" value="ACREF/ENVCD OPERON REPRESSOR-RELATED"/>
    <property type="match status" value="1"/>
</dbReference>
<name>A0A136WCM5_9FIRM</name>
<dbReference type="Gene3D" id="1.10.357.10">
    <property type="entry name" value="Tetracycline Repressor, domain 2"/>
    <property type="match status" value="1"/>
</dbReference>
<dbReference type="PANTHER" id="PTHR43479:SF11">
    <property type="entry name" value="ACREF_ENVCD OPERON REPRESSOR-RELATED"/>
    <property type="match status" value="1"/>
</dbReference>
<dbReference type="STRING" id="36847.CLNEO_24330"/>
<protein>
    <submittedName>
        <fullName evidence="4">HTH-type transcriptional repressor KstR2</fullName>
    </submittedName>
</protein>
<dbReference type="InterPro" id="IPR050624">
    <property type="entry name" value="HTH-type_Tx_Regulator"/>
</dbReference>
<reference evidence="4 5" key="1">
    <citation type="submission" date="2016-01" db="EMBL/GenBank/DDBJ databases">
        <title>Genome sequence of Clostridium neopropionicum X4, DSM-3847.</title>
        <authorList>
            <person name="Poehlein A."/>
            <person name="Beck M.H."/>
            <person name="Bengelsdorf F.R."/>
            <person name="Daniel R."/>
            <person name="Duerre P."/>
        </authorList>
    </citation>
    <scope>NUCLEOTIDE SEQUENCE [LARGE SCALE GENOMIC DNA]</scope>
    <source>
        <strain evidence="4 5">DSM-3847</strain>
    </source>
</reference>
<accession>A0A136WCM5</accession>
<dbReference type="GO" id="GO:0003677">
    <property type="term" value="F:DNA binding"/>
    <property type="evidence" value="ECO:0007669"/>
    <property type="project" value="UniProtKB-UniRule"/>
</dbReference>
<evidence type="ECO:0000313" key="4">
    <source>
        <dbReference type="EMBL" id="KXL52268.1"/>
    </source>
</evidence>
<evidence type="ECO:0000259" key="3">
    <source>
        <dbReference type="PROSITE" id="PS50977"/>
    </source>
</evidence>
<dbReference type="OrthoDB" id="9814200at2"/>
<organism evidence="4 5">
    <name type="scientific">Anaerotignum neopropionicum</name>
    <dbReference type="NCBI Taxonomy" id="36847"/>
    <lineage>
        <taxon>Bacteria</taxon>
        <taxon>Bacillati</taxon>
        <taxon>Bacillota</taxon>
        <taxon>Clostridia</taxon>
        <taxon>Lachnospirales</taxon>
        <taxon>Anaerotignaceae</taxon>
        <taxon>Anaerotignum</taxon>
    </lineage>
</organism>
<evidence type="ECO:0000256" key="1">
    <source>
        <dbReference type="ARBA" id="ARBA00023125"/>
    </source>
</evidence>
<dbReference type="PROSITE" id="PS50977">
    <property type="entry name" value="HTH_TETR_2"/>
    <property type="match status" value="1"/>
</dbReference>
<dbReference type="RefSeq" id="WP_066089531.1">
    <property type="nucleotide sequence ID" value="NZ_LRVM01000009.1"/>
</dbReference>
<dbReference type="InterPro" id="IPR001647">
    <property type="entry name" value="HTH_TetR"/>
</dbReference>
<dbReference type="Pfam" id="PF00440">
    <property type="entry name" value="TetR_N"/>
    <property type="match status" value="1"/>
</dbReference>
<dbReference type="SUPFAM" id="SSF46689">
    <property type="entry name" value="Homeodomain-like"/>
    <property type="match status" value="1"/>
</dbReference>
<keyword evidence="5" id="KW-1185">Reference proteome</keyword>
<comment type="caution">
    <text evidence="4">The sequence shown here is derived from an EMBL/GenBank/DDBJ whole genome shotgun (WGS) entry which is preliminary data.</text>
</comment>
<keyword evidence="1 2" id="KW-0238">DNA-binding</keyword>
<gene>
    <name evidence="4" type="primary">kstR2</name>
    <name evidence="4" type="ORF">CLNEO_24330</name>
</gene>
<feature type="DNA-binding region" description="H-T-H motif" evidence="2">
    <location>
        <begin position="32"/>
        <end position="51"/>
    </location>
</feature>